<keyword evidence="1" id="KW-1133">Transmembrane helix</keyword>
<sequence length="156" mass="16985">MYEALRLVQNMVENELDLARIQRIRAYYHRRLAGEHDFFADAVQGEGNMRATWAAVGNAPRRAQLLLTTAAMVGAVNALLVGLAVTLLARLAGLSSAFAIGVGTVFALLAFAAQVAYINRESGKKKIVLARSVHNDRLIDVPRLTSIRRLGSRVTA</sequence>
<keyword evidence="1" id="KW-0812">Transmembrane</keyword>
<gene>
    <name evidence="2" type="ORF">EV384_4691</name>
</gene>
<feature type="transmembrane region" description="Helical" evidence="1">
    <location>
        <begin position="97"/>
        <end position="118"/>
    </location>
</feature>
<protein>
    <submittedName>
        <fullName evidence="2">Uncharacterized protein</fullName>
    </submittedName>
</protein>
<keyword evidence="1" id="KW-0472">Membrane</keyword>
<reference evidence="2 3" key="1">
    <citation type="submission" date="2019-02" db="EMBL/GenBank/DDBJ databases">
        <title>Sequencing the genomes of 1000 actinobacteria strains.</title>
        <authorList>
            <person name="Klenk H.-P."/>
        </authorList>
    </citation>
    <scope>NUCLEOTIDE SEQUENCE [LARGE SCALE GENOMIC DNA]</scope>
    <source>
        <strain evidence="2 3">DSM 45612</strain>
    </source>
</reference>
<dbReference type="OrthoDB" id="8067385at2"/>
<feature type="transmembrane region" description="Helical" evidence="1">
    <location>
        <begin position="65"/>
        <end position="91"/>
    </location>
</feature>
<dbReference type="RefSeq" id="WP_130336523.1">
    <property type="nucleotide sequence ID" value="NZ_SHLD01000001.1"/>
</dbReference>
<accession>A0A4V2GDI4</accession>
<proteinExistence type="predicted"/>
<dbReference type="Proteomes" id="UP000294114">
    <property type="component" value="Unassembled WGS sequence"/>
</dbReference>
<evidence type="ECO:0000313" key="3">
    <source>
        <dbReference type="Proteomes" id="UP000294114"/>
    </source>
</evidence>
<dbReference type="AlphaFoldDB" id="A0A4V2GDI4"/>
<evidence type="ECO:0000313" key="2">
    <source>
        <dbReference type="EMBL" id="RZU76086.1"/>
    </source>
</evidence>
<keyword evidence="3" id="KW-1185">Reference proteome</keyword>
<name>A0A4V2GDI4_9ACTN</name>
<evidence type="ECO:0000256" key="1">
    <source>
        <dbReference type="SAM" id="Phobius"/>
    </source>
</evidence>
<organism evidence="2 3">
    <name type="scientific">Micromonospora kangleipakensis</name>
    <dbReference type="NCBI Taxonomy" id="1077942"/>
    <lineage>
        <taxon>Bacteria</taxon>
        <taxon>Bacillati</taxon>
        <taxon>Actinomycetota</taxon>
        <taxon>Actinomycetes</taxon>
        <taxon>Micromonosporales</taxon>
        <taxon>Micromonosporaceae</taxon>
        <taxon>Micromonospora</taxon>
    </lineage>
</organism>
<dbReference type="EMBL" id="SHLD01000001">
    <property type="protein sequence ID" value="RZU76086.1"/>
    <property type="molecule type" value="Genomic_DNA"/>
</dbReference>
<comment type="caution">
    <text evidence="2">The sequence shown here is derived from an EMBL/GenBank/DDBJ whole genome shotgun (WGS) entry which is preliminary data.</text>
</comment>